<dbReference type="RefSeq" id="WP_068940432.1">
    <property type="nucleotide sequence ID" value="NZ_LYND01000132.1"/>
</dbReference>
<gene>
    <name evidence="1" type="ORF">A7312_27775</name>
</gene>
<comment type="caution">
    <text evidence="1">The sequence shown here is derived from an EMBL/GenBank/DDBJ whole genome shotgun (WGS) entry which is preliminary data.</text>
</comment>
<dbReference type="Proteomes" id="UP000094974">
    <property type="component" value="Unassembled WGS sequence"/>
</dbReference>
<reference evidence="2" key="1">
    <citation type="submission" date="2016-05" db="EMBL/GenBank/DDBJ databases">
        <title>Whole genome shotgun sequencing of cultured foodborne pathogen.</title>
        <authorList>
            <person name="Zheng J."/>
            <person name="Timme R."/>
            <person name="Allard M."/>
            <person name="Strain E."/>
            <person name="Luo Y."/>
            <person name="Brown E."/>
        </authorList>
    </citation>
    <scope>NUCLEOTIDE SEQUENCE [LARGE SCALE GENOMIC DNA]</scope>
    <source>
        <strain evidence="2">CFSAN034343</strain>
    </source>
</reference>
<dbReference type="EMBL" id="LYND01000132">
    <property type="protein sequence ID" value="ODA08269.1"/>
    <property type="molecule type" value="Genomic_DNA"/>
</dbReference>
<name>A0ABX2ZAD0_PAEPO</name>
<accession>A0ABX2ZAD0</accession>
<evidence type="ECO:0000313" key="2">
    <source>
        <dbReference type="Proteomes" id="UP000094974"/>
    </source>
</evidence>
<protein>
    <submittedName>
        <fullName evidence="1">Uncharacterized protein</fullName>
    </submittedName>
</protein>
<evidence type="ECO:0000313" key="1">
    <source>
        <dbReference type="EMBL" id="ODA08269.1"/>
    </source>
</evidence>
<keyword evidence="2" id="KW-1185">Reference proteome</keyword>
<organism evidence="1 2">
    <name type="scientific">Paenibacillus polymyxa</name>
    <name type="common">Bacillus polymyxa</name>
    <dbReference type="NCBI Taxonomy" id="1406"/>
    <lineage>
        <taxon>Bacteria</taxon>
        <taxon>Bacillati</taxon>
        <taxon>Bacillota</taxon>
        <taxon>Bacilli</taxon>
        <taxon>Bacillales</taxon>
        <taxon>Paenibacillaceae</taxon>
        <taxon>Paenibacillus</taxon>
    </lineage>
</organism>
<sequence>MKYKIWDMFRDRFLTEDECYNFGIGLDGKLYEFDFGAGGDGSAWLNKEPCPEYYEIHFEE</sequence>
<proteinExistence type="predicted"/>